<sequence length="974" mass="109730">MYTTQGLYTTSLSSADQGCFCNNTQTSTSGLQLPSPSEFSTPRRVSQDFGTISSDSKFDSSEKKFYGSNCYYIQENQKLYNYANPSAPPISDPGEEIKQDEELSSASMPSAPDVYLFERKPKTFNLQNDIRKELPGMTAKSVANGVPPSRPTRLPTFHASELAAKESIWIAESITPIGGGIAELADEEAISKSKKVFRKIKVQVCKVKLSKDSPTGCSFSFIRVPKIKLKAIRDGLSKIQSNLSSRWQSFRKAHFAPHRSANGCFSRPIKQVSGLPKAGIKTSSSSDSFSYDVQEKYSCLLRLKSSVVEDSIRMQPGSGESHIFFPDSLQDALTVEVQDSTGKYYGRVVAQVAAISDVKGDKLRWWSIYREPEHEVVGKVQLCIHYSTESNHLKEHDHIFRAYTKVNDSWNWLLTEFASIYGVSDAYSKLRYLSYIMDVATPTSDCLNLVYDLLRSVLTNGKSTLSQQGNRILGEIEDQLEQVFTLVFDNYKLLDESTQSGMTDIFRPVTGSAVPVLEPAVKIYSLLHDIFLPEAQDKLCSYFQAAAKKRSRRHLMDTDKYVKGNNEGRLDVETIRNEIFTDIDIHNQHVLPSYICLPNISTAIYSAELCNRLRSFLIACQPTGPLPHRISPVIGGVDAKGLFHSYITTWIEDKRLKLLEACKSEKVKWSGVGTRYSTTPFADKMYGHLQEMLNDFSIIISRWPEYTFTLEKASQEAIVDIKKAVAETMDKQYADVVSPLKENMSGKNFCSRFVQKLIKGSASPYVVPDELCILLNSMKRILDHLLPNIGRQLKSWGSCIPHGGSTVPGERLGEVTVMLRSKFRTCVQEVAEKLAGNTRLHSGTKLKRILHDSKANVRESDIRRRMQQLIEEITKTINHLYTILETHVFVEICRAYWDQLGKDVAIFVDKRKENSSWYRGSRIVVSILDSTFESQLQQLLGHSLPPEGLKSPRSILDVRSMLDTSSHNGRTYFY</sequence>
<reference evidence="2" key="2">
    <citation type="submission" date="2023-05" db="EMBL/GenBank/DDBJ databases">
        <authorList>
            <person name="Schelkunov M.I."/>
        </authorList>
    </citation>
    <scope>NUCLEOTIDE SEQUENCE</scope>
    <source>
        <strain evidence="2">Hsosn_3</strain>
        <tissue evidence="2">Leaf</tissue>
    </source>
</reference>
<dbReference type="AlphaFoldDB" id="A0AAD8HLX4"/>
<organism evidence="2 3">
    <name type="scientific">Heracleum sosnowskyi</name>
    <dbReference type="NCBI Taxonomy" id="360622"/>
    <lineage>
        <taxon>Eukaryota</taxon>
        <taxon>Viridiplantae</taxon>
        <taxon>Streptophyta</taxon>
        <taxon>Embryophyta</taxon>
        <taxon>Tracheophyta</taxon>
        <taxon>Spermatophyta</taxon>
        <taxon>Magnoliopsida</taxon>
        <taxon>eudicotyledons</taxon>
        <taxon>Gunneridae</taxon>
        <taxon>Pentapetalae</taxon>
        <taxon>asterids</taxon>
        <taxon>campanulids</taxon>
        <taxon>Apiales</taxon>
        <taxon>Apiaceae</taxon>
        <taxon>Apioideae</taxon>
        <taxon>apioid superclade</taxon>
        <taxon>Tordylieae</taxon>
        <taxon>Tordyliinae</taxon>
        <taxon>Heracleum</taxon>
    </lineage>
</organism>
<evidence type="ECO:0000313" key="3">
    <source>
        <dbReference type="Proteomes" id="UP001237642"/>
    </source>
</evidence>
<protein>
    <recommendedName>
        <fullName evidence="4">Pesticidal crystal cry8Ba protein</fullName>
    </recommendedName>
</protein>
<keyword evidence="3" id="KW-1185">Reference proteome</keyword>
<evidence type="ECO:0000256" key="1">
    <source>
        <dbReference type="SAM" id="MobiDB-lite"/>
    </source>
</evidence>
<name>A0AAD8HLX4_9APIA</name>
<feature type="region of interest" description="Disordered" evidence="1">
    <location>
        <begin position="26"/>
        <end position="45"/>
    </location>
</feature>
<accession>A0AAD8HLX4</accession>
<dbReference type="PANTHER" id="PTHR31110">
    <property type="entry name" value="PESTICIDAL CRYSTAL CRY8BA PROTEIN"/>
    <property type="match status" value="1"/>
</dbReference>
<feature type="region of interest" description="Disordered" evidence="1">
    <location>
        <begin position="85"/>
        <end position="105"/>
    </location>
</feature>
<dbReference type="PANTHER" id="PTHR31110:SF2">
    <property type="entry name" value="PESTICIDAL CRYSTAL CRY8BA PROTEIN"/>
    <property type="match status" value="1"/>
</dbReference>
<gene>
    <name evidence="2" type="ORF">POM88_035163</name>
</gene>
<reference evidence="2" key="1">
    <citation type="submission" date="2023-02" db="EMBL/GenBank/DDBJ databases">
        <title>Genome of toxic invasive species Heracleum sosnowskyi carries increased number of genes despite the absence of recent whole-genome duplications.</title>
        <authorList>
            <person name="Schelkunov M."/>
            <person name="Shtratnikova V."/>
            <person name="Makarenko M."/>
            <person name="Klepikova A."/>
            <person name="Omelchenko D."/>
            <person name="Novikova G."/>
            <person name="Obukhova E."/>
            <person name="Bogdanov V."/>
            <person name="Penin A."/>
            <person name="Logacheva M."/>
        </authorList>
    </citation>
    <scope>NUCLEOTIDE SEQUENCE</scope>
    <source>
        <strain evidence="2">Hsosn_3</strain>
        <tissue evidence="2">Leaf</tissue>
    </source>
</reference>
<proteinExistence type="predicted"/>
<evidence type="ECO:0008006" key="4">
    <source>
        <dbReference type="Google" id="ProtNLM"/>
    </source>
</evidence>
<evidence type="ECO:0000313" key="2">
    <source>
        <dbReference type="EMBL" id="KAK1369071.1"/>
    </source>
</evidence>
<dbReference type="Proteomes" id="UP001237642">
    <property type="component" value="Unassembled WGS sequence"/>
</dbReference>
<comment type="caution">
    <text evidence="2">The sequence shown here is derived from an EMBL/GenBank/DDBJ whole genome shotgun (WGS) entry which is preliminary data.</text>
</comment>
<dbReference type="EMBL" id="JAUIZM010000008">
    <property type="protein sequence ID" value="KAK1369071.1"/>
    <property type="molecule type" value="Genomic_DNA"/>
</dbReference>